<evidence type="ECO:0000313" key="1">
    <source>
        <dbReference type="EMBL" id="KAJ0017785.1"/>
    </source>
</evidence>
<dbReference type="EMBL" id="CM047747">
    <property type="protein sequence ID" value="KAJ0017785.1"/>
    <property type="molecule type" value="Genomic_DNA"/>
</dbReference>
<accession>A0ACC0XI46</accession>
<organism evidence="1 2">
    <name type="scientific">Pistacia integerrima</name>
    <dbReference type="NCBI Taxonomy" id="434235"/>
    <lineage>
        <taxon>Eukaryota</taxon>
        <taxon>Viridiplantae</taxon>
        <taxon>Streptophyta</taxon>
        <taxon>Embryophyta</taxon>
        <taxon>Tracheophyta</taxon>
        <taxon>Spermatophyta</taxon>
        <taxon>Magnoliopsida</taxon>
        <taxon>eudicotyledons</taxon>
        <taxon>Gunneridae</taxon>
        <taxon>Pentapetalae</taxon>
        <taxon>rosids</taxon>
        <taxon>malvids</taxon>
        <taxon>Sapindales</taxon>
        <taxon>Anacardiaceae</taxon>
        <taxon>Pistacia</taxon>
    </lineage>
</organism>
<reference evidence="2" key="1">
    <citation type="journal article" date="2023" name="G3 (Bethesda)">
        <title>Genome assembly and association tests identify interacting loci associated with vigor, precocity, and sex in interspecific pistachio rootstocks.</title>
        <authorList>
            <person name="Palmer W."/>
            <person name="Jacygrad E."/>
            <person name="Sagayaradj S."/>
            <person name="Cavanaugh K."/>
            <person name="Han R."/>
            <person name="Bertier L."/>
            <person name="Beede B."/>
            <person name="Kafkas S."/>
            <person name="Golino D."/>
            <person name="Preece J."/>
            <person name="Michelmore R."/>
        </authorList>
    </citation>
    <scope>NUCLEOTIDE SEQUENCE [LARGE SCALE GENOMIC DNA]</scope>
</reference>
<name>A0ACC0XI46_9ROSI</name>
<proteinExistence type="predicted"/>
<dbReference type="Proteomes" id="UP001163603">
    <property type="component" value="Chromosome 12"/>
</dbReference>
<gene>
    <name evidence="1" type="ORF">Pint_09723</name>
</gene>
<comment type="caution">
    <text evidence="1">The sequence shown here is derived from an EMBL/GenBank/DDBJ whole genome shotgun (WGS) entry which is preliminary data.</text>
</comment>
<keyword evidence="2" id="KW-1185">Reference proteome</keyword>
<protein>
    <submittedName>
        <fullName evidence="1">Uncharacterized protein</fullName>
    </submittedName>
</protein>
<sequence length="418" mass="47619">MVESSMVGFLVPAVKSEQQPPSTADAPSQPMLMAAEEEAETETNKDTLCPICMEIIKDAFLTACGHSFCYMCIFTHLRNKNDCPCCGYFLTTKHIFPNLLLNKLLKRTSAAQVAKSVSPVQHLHQALQQGCEVSVKEVDGLLALLEEKKRKMEQKEAQTNMQILHEFLYFLRKQKLEELNEIQTDLQSIKEDIHAVERHRKELHMARERCLLKRRTLDDVSAAKPGPLQIDKNSKGISSKAHNVQGWLVSSNSHNSQKNTDEMAQVSSQGVQIRDVCGVSDSQHVTQLGLPTARKRRVQAQFNDLQEYYLQKRRHWARQSHKQGGRDNSAINKEGYNPALKDFQSVLTNFTQYSRLRVIAEPRQGDLFHAANIVSSIEFDRDNELYATAGVSRRIKIFEFSSVSFGHDCLIWSRDMWN</sequence>
<evidence type="ECO:0000313" key="2">
    <source>
        <dbReference type="Proteomes" id="UP001163603"/>
    </source>
</evidence>